<dbReference type="InterPro" id="IPR036390">
    <property type="entry name" value="WH_DNA-bd_sf"/>
</dbReference>
<evidence type="ECO:0000313" key="7">
    <source>
        <dbReference type="Proteomes" id="UP000031586"/>
    </source>
</evidence>
<reference evidence="6 7" key="1">
    <citation type="submission" date="2014-07" db="EMBL/GenBank/DDBJ databases">
        <title>Unique and conserved regions in Vibrio harveyi and related species in comparison with the shrimp pathogen Vibrio harveyi CAIM 1792.</title>
        <authorList>
            <person name="Espinoza-Valles I."/>
            <person name="Vora G."/>
            <person name="Leekitcharoenphon P."/>
            <person name="Ussery D."/>
            <person name="Hoj L."/>
            <person name="Gomez-Gil B."/>
        </authorList>
    </citation>
    <scope>NUCLEOTIDE SEQUENCE [LARGE SCALE GENOMIC DNA]</scope>
    <source>
        <strain evidence="7">CAIM 1854 / LMG 25443</strain>
    </source>
</reference>
<dbReference type="PROSITE" id="PS50931">
    <property type="entry name" value="HTH_LYSR"/>
    <property type="match status" value="1"/>
</dbReference>
<dbReference type="RefSeq" id="WP_020195128.1">
    <property type="nucleotide sequence ID" value="NZ_BAOH01000012.1"/>
</dbReference>
<keyword evidence="3" id="KW-0238">DNA-binding</keyword>
<protein>
    <submittedName>
        <fullName evidence="6">Transcriptional regulator</fullName>
    </submittedName>
</protein>
<dbReference type="InterPro" id="IPR005119">
    <property type="entry name" value="LysR_subst-bd"/>
</dbReference>
<keyword evidence="4" id="KW-0804">Transcription</keyword>
<accession>A0A0C1Z6P6</accession>
<dbReference type="PRINTS" id="PR00039">
    <property type="entry name" value="HTHLYSR"/>
</dbReference>
<feature type="domain" description="HTH lysR-type" evidence="5">
    <location>
        <begin position="10"/>
        <end position="67"/>
    </location>
</feature>
<dbReference type="GO" id="GO:0003700">
    <property type="term" value="F:DNA-binding transcription factor activity"/>
    <property type="evidence" value="ECO:0007669"/>
    <property type="project" value="InterPro"/>
</dbReference>
<dbReference type="Gene3D" id="3.40.190.10">
    <property type="entry name" value="Periplasmic binding protein-like II"/>
    <property type="match status" value="2"/>
</dbReference>
<sequence length="312" mass="35989">MINLSHLIKNDMNLLICLYVLLQERSVSRTAEKLFLSQSAVSKQLTKLRQEFDDPLFERESKGLLPTPKALALESKLQQILMQIDQLREPEEFDPERSTRIFSIDLIETAYSTIYPRFLPQALSSAPKITIKSADWSNSSITRLQRREIDFGVGIFEFDDRSKTHVDTIPDTLNYAELMRDTSACILRKGHPALEEEWNLDAFLKYRHIQVITGGVSSWLLHEVLDTQRLRIDNAVNMSDISSAVKLCEKSDLILTYPYKSIREFEGKSDIVIKPLPIKMEPGGFFLLWNKQLDNDPSHKWLRELIVSQSYA</sequence>
<dbReference type="Proteomes" id="UP000031586">
    <property type="component" value="Unassembled WGS sequence"/>
</dbReference>
<comment type="caution">
    <text evidence="6">The sequence shown here is derived from an EMBL/GenBank/DDBJ whole genome shotgun (WGS) entry which is preliminary data.</text>
</comment>
<dbReference type="PANTHER" id="PTHR30118:SF7">
    <property type="entry name" value="TRANSCRIPTIONAL REGULATOR LYSR FAMILY"/>
    <property type="match status" value="1"/>
</dbReference>
<dbReference type="InterPro" id="IPR000847">
    <property type="entry name" value="LysR_HTH_N"/>
</dbReference>
<dbReference type="Pfam" id="PF00126">
    <property type="entry name" value="HTH_1"/>
    <property type="match status" value="1"/>
</dbReference>
<keyword evidence="2" id="KW-0805">Transcription regulation</keyword>
<dbReference type="InterPro" id="IPR037402">
    <property type="entry name" value="YidZ_PBP2"/>
</dbReference>
<evidence type="ECO:0000256" key="4">
    <source>
        <dbReference type="ARBA" id="ARBA00023163"/>
    </source>
</evidence>
<organism evidence="6 7">
    <name type="scientific">Vibrio owensii CAIM 1854 = LMG 25443</name>
    <dbReference type="NCBI Taxonomy" id="1229493"/>
    <lineage>
        <taxon>Bacteria</taxon>
        <taxon>Pseudomonadati</taxon>
        <taxon>Pseudomonadota</taxon>
        <taxon>Gammaproteobacteria</taxon>
        <taxon>Vibrionales</taxon>
        <taxon>Vibrionaceae</taxon>
        <taxon>Vibrio</taxon>
    </lineage>
</organism>
<evidence type="ECO:0000256" key="3">
    <source>
        <dbReference type="ARBA" id="ARBA00023125"/>
    </source>
</evidence>
<name>A0A0C1Z6P6_9VIBR</name>
<dbReference type="PATRIC" id="fig|1229493.5.peg.1859"/>
<evidence type="ECO:0000259" key="5">
    <source>
        <dbReference type="PROSITE" id="PS50931"/>
    </source>
</evidence>
<dbReference type="CDD" id="cd08417">
    <property type="entry name" value="PBP2_Nitroaromatics_like"/>
    <property type="match status" value="1"/>
</dbReference>
<dbReference type="Pfam" id="PF03466">
    <property type="entry name" value="LysR_substrate"/>
    <property type="match status" value="1"/>
</dbReference>
<dbReference type="AlphaFoldDB" id="A0A0C1Z6P6"/>
<evidence type="ECO:0000256" key="2">
    <source>
        <dbReference type="ARBA" id="ARBA00023015"/>
    </source>
</evidence>
<proteinExistence type="inferred from homology"/>
<dbReference type="InterPro" id="IPR036388">
    <property type="entry name" value="WH-like_DNA-bd_sf"/>
</dbReference>
<dbReference type="Gene3D" id="1.10.10.10">
    <property type="entry name" value="Winged helix-like DNA-binding domain superfamily/Winged helix DNA-binding domain"/>
    <property type="match status" value="1"/>
</dbReference>
<dbReference type="SUPFAM" id="SSF53850">
    <property type="entry name" value="Periplasmic binding protein-like II"/>
    <property type="match status" value="1"/>
</dbReference>
<dbReference type="GO" id="GO:0003677">
    <property type="term" value="F:DNA binding"/>
    <property type="evidence" value="ECO:0007669"/>
    <property type="project" value="UniProtKB-KW"/>
</dbReference>
<comment type="similarity">
    <text evidence="1">Belongs to the LysR transcriptional regulatory family.</text>
</comment>
<dbReference type="EMBL" id="JPRD01000020">
    <property type="protein sequence ID" value="KIF52675.1"/>
    <property type="molecule type" value="Genomic_DNA"/>
</dbReference>
<dbReference type="PANTHER" id="PTHR30118">
    <property type="entry name" value="HTH-TYPE TRANSCRIPTIONAL REGULATOR LEUO-RELATED"/>
    <property type="match status" value="1"/>
</dbReference>
<evidence type="ECO:0000313" key="6">
    <source>
        <dbReference type="EMBL" id="KIF52675.1"/>
    </source>
</evidence>
<evidence type="ECO:0000256" key="1">
    <source>
        <dbReference type="ARBA" id="ARBA00009437"/>
    </source>
</evidence>
<dbReference type="InterPro" id="IPR050389">
    <property type="entry name" value="LysR-type_TF"/>
</dbReference>
<gene>
    <name evidence="6" type="ORF">H735_13595</name>
</gene>
<dbReference type="SUPFAM" id="SSF46785">
    <property type="entry name" value="Winged helix' DNA-binding domain"/>
    <property type="match status" value="1"/>
</dbReference>